<comment type="caution">
    <text evidence="7">The sequence shown here is derived from an EMBL/GenBank/DDBJ whole genome shotgun (WGS) entry which is preliminary data.</text>
</comment>
<dbReference type="PROSITE" id="PS50895">
    <property type="entry name" value="SURF1"/>
    <property type="match status" value="1"/>
</dbReference>
<evidence type="ECO:0000256" key="1">
    <source>
        <dbReference type="ARBA" id="ARBA00004370"/>
    </source>
</evidence>
<keyword evidence="3 6" id="KW-0812">Transmembrane</keyword>
<dbReference type="Pfam" id="PF02104">
    <property type="entry name" value="SURF1"/>
    <property type="match status" value="1"/>
</dbReference>
<dbReference type="PANTHER" id="PTHR23427:SF2">
    <property type="entry name" value="SURFEIT LOCUS PROTEIN 1"/>
    <property type="match status" value="1"/>
</dbReference>
<name>A0A2P7B1L2_9HYPH</name>
<dbReference type="OrthoDB" id="6079986at2"/>
<evidence type="ECO:0000256" key="4">
    <source>
        <dbReference type="ARBA" id="ARBA00022989"/>
    </source>
</evidence>
<dbReference type="AlphaFoldDB" id="A0A2P7B1L2"/>
<evidence type="ECO:0000313" key="7">
    <source>
        <dbReference type="EMBL" id="PSH60353.1"/>
    </source>
</evidence>
<organism evidence="7 8">
    <name type="scientific">Phyllobacterium endophyticum</name>
    <dbReference type="NCBI Taxonomy" id="1149773"/>
    <lineage>
        <taxon>Bacteria</taxon>
        <taxon>Pseudomonadati</taxon>
        <taxon>Pseudomonadota</taxon>
        <taxon>Alphaproteobacteria</taxon>
        <taxon>Hyphomicrobiales</taxon>
        <taxon>Phyllobacteriaceae</taxon>
        <taxon>Phyllobacterium</taxon>
    </lineage>
</organism>
<keyword evidence="5 6" id="KW-0472">Membrane</keyword>
<gene>
    <name evidence="7" type="ORF">CU100_06625</name>
</gene>
<dbReference type="RefSeq" id="WP_106715670.1">
    <property type="nucleotide sequence ID" value="NZ_JACHXT010000004.1"/>
</dbReference>
<feature type="transmembrane region" description="Helical" evidence="6">
    <location>
        <begin position="15"/>
        <end position="34"/>
    </location>
</feature>
<evidence type="ECO:0000256" key="3">
    <source>
        <dbReference type="ARBA" id="ARBA00022692"/>
    </source>
</evidence>
<dbReference type="InterPro" id="IPR045214">
    <property type="entry name" value="Surf1/Surf4"/>
</dbReference>
<keyword evidence="4 6" id="KW-1133">Transmembrane helix</keyword>
<feature type="transmembrane region" description="Helical" evidence="6">
    <location>
        <begin position="224"/>
        <end position="242"/>
    </location>
</feature>
<dbReference type="CDD" id="cd06662">
    <property type="entry name" value="SURF1"/>
    <property type="match status" value="1"/>
</dbReference>
<proteinExistence type="inferred from homology"/>
<accession>A0A2P7B1L2</accession>
<dbReference type="Proteomes" id="UP000241158">
    <property type="component" value="Unassembled WGS sequence"/>
</dbReference>
<evidence type="ECO:0000256" key="6">
    <source>
        <dbReference type="RuleBase" id="RU363076"/>
    </source>
</evidence>
<protein>
    <recommendedName>
        <fullName evidence="6">SURF1-like protein</fullName>
    </recommendedName>
</protein>
<dbReference type="GO" id="GO:0005886">
    <property type="term" value="C:plasma membrane"/>
    <property type="evidence" value="ECO:0007669"/>
    <property type="project" value="UniProtKB-SubCell"/>
</dbReference>
<keyword evidence="6" id="KW-1003">Cell membrane</keyword>
<sequence length="266" mass="29621">MTEITKALRSEGFPWMKFILGAIVFAILIALGTWQVERLFWKESLLAEIEARTHAKPVSLADVETIWATQRDVDYRTVTVTGRLLNDRERHYFATYDGTSGFYIYTPLLLDDGRAVFINRGFVPYDRKNSVTRPAGQIEGQVTITGLARNPLAEKPSSVVPNNDLVRNVYYWKDLPVMAGQSGIADDKLIPFFIDADKTSNPGGLPVGGVTIIDLPNSHLQYAITWYGLAMTLLAVAGVSLWQRYHPKDPSGPEADQSQASDLTSR</sequence>
<reference evidence="8" key="1">
    <citation type="submission" date="2017-11" db="EMBL/GenBank/DDBJ databases">
        <authorList>
            <person name="Kuznetsova I."/>
            <person name="Sazanova A."/>
            <person name="Chirak E."/>
            <person name="Safronova V."/>
            <person name="Willems A."/>
        </authorList>
    </citation>
    <scope>NUCLEOTIDE SEQUENCE [LARGE SCALE GENOMIC DNA]</scope>
    <source>
        <strain evidence="8">PEPV15</strain>
    </source>
</reference>
<comment type="subcellular location">
    <subcellularLocation>
        <location evidence="6">Cell membrane</location>
        <topology evidence="6">Multi-pass membrane protein</topology>
    </subcellularLocation>
    <subcellularLocation>
        <location evidence="1">Membrane</location>
    </subcellularLocation>
</comment>
<dbReference type="InterPro" id="IPR002994">
    <property type="entry name" value="Surf1/Shy1"/>
</dbReference>
<dbReference type="PANTHER" id="PTHR23427">
    <property type="entry name" value="SURFEIT LOCUS PROTEIN"/>
    <property type="match status" value="1"/>
</dbReference>
<dbReference type="EMBL" id="PGGN01000001">
    <property type="protein sequence ID" value="PSH60353.1"/>
    <property type="molecule type" value="Genomic_DNA"/>
</dbReference>
<keyword evidence="8" id="KW-1185">Reference proteome</keyword>
<evidence type="ECO:0000313" key="8">
    <source>
        <dbReference type="Proteomes" id="UP000241158"/>
    </source>
</evidence>
<comment type="similarity">
    <text evidence="2 6">Belongs to the SURF1 family.</text>
</comment>
<evidence type="ECO:0000256" key="5">
    <source>
        <dbReference type="ARBA" id="ARBA00023136"/>
    </source>
</evidence>
<evidence type="ECO:0000256" key="2">
    <source>
        <dbReference type="ARBA" id="ARBA00007165"/>
    </source>
</evidence>